<gene>
    <name evidence="2" type="ORF">PGT21_007270</name>
    <name evidence="3" type="ORF">PGTUg99_017592</name>
</gene>
<dbReference type="Proteomes" id="UP000324748">
    <property type="component" value="Unassembled WGS sequence"/>
</dbReference>
<evidence type="ECO:0000256" key="1">
    <source>
        <dbReference type="SAM" id="SignalP"/>
    </source>
</evidence>
<dbReference type="AlphaFoldDB" id="A0A5B0NWM8"/>
<comment type="caution">
    <text evidence="3">The sequence shown here is derived from an EMBL/GenBank/DDBJ whole genome shotgun (WGS) entry which is preliminary data.</text>
</comment>
<name>A0A5B0NWM8_PUCGR</name>
<evidence type="ECO:0000313" key="5">
    <source>
        <dbReference type="Proteomes" id="UP000325313"/>
    </source>
</evidence>
<evidence type="ECO:0000313" key="2">
    <source>
        <dbReference type="EMBL" id="KAA1092558.1"/>
    </source>
</evidence>
<proteinExistence type="predicted"/>
<accession>A0A5B0NWM8</accession>
<dbReference type="Proteomes" id="UP000325313">
    <property type="component" value="Unassembled WGS sequence"/>
</dbReference>
<sequence>MWPHQALTMISMLIGLGTALTLCDECNNIATYTRERDCSRQLICRACRRSFGGCWGWDVGTYPSCLCGKVGPTRWPLQGRCQRTHVFTFCNQHAAYSAY</sequence>
<evidence type="ECO:0000313" key="3">
    <source>
        <dbReference type="EMBL" id="KAA1093661.1"/>
    </source>
</evidence>
<protein>
    <submittedName>
        <fullName evidence="3">Uncharacterized protein</fullName>
    </submittedName>
</protein>
<feature type="signal peptide" evidence="1">
    <location>
        <begin position="1"/>
        <end position="19"/>
    </location>
</feature>
<evidence type="ECO:0000313" key="4">
    <source>
        <dbReference type="Proteomes" id="UP000324748"/>
    </source>
</evidence>
<dbReference type="EMBL" id="VSWC01000080">
    <property type="protein sequence ID" value="KAA1092558.1"/>
    <property type="molecule type" value="Genomic_DNA"/>
</dbReference>
<keyword evidence="1" id="KW-0732">Signal</keyword>
<organism evidence="3 5">
    <name type="scientific">Puccinia graminis f. sp. tritici</name>
    <dbReference type="NCBI Taxonomy" id="56615"/>
    <lineage>
        <taxon>Eukaryota</taxon>
        <taxon>Fungi</taxon>
        <taxon>Dikarya</taxon>
        <taxon>Basidiomycota</taxon>
        <taxon>Pucciniomycotina</taxon>
        <taxon>Pucciniomycetes</taxon>
        <taxon>Pucciniales</taxon>
        <taxon>Pucciniaceae</taxon>
        <taxon>Puccinia</taxon>
    </lineage>
</organism>
<dbReference type="EMBL" id="VDEP01000373">
    <property type="protein sequence ID" value="KAA1093661.1"/>
    <property type="molecule type" value="Genomic_DNA"/>
</dbReference>
<keyword evidence="4" id="KW-1185">Reference proteome</keyword>
<reference evidence="4 5" key="1">
    <citation type="submission" date="2019-05" db="EMBL/GenBank/DDBJ databases">
        <title>Emergence of the Ug99 lineage of the wheat stem rust pathogen through somatic hybridization.</title>
        <authorList>
            <person name="Li F."/>
            <person name="Upadhyaya N.M."/>
            <person name="Sperschneider J."/>
            <person name="Matny O."/>
            <person name="Nguyen-Phuc H."/>
            <person name="Mago R."/>
            <person name="Raley C."/>
            <person name="Miller M.E."/>
            <person name="Silverstein K.A.T."/>
            <person name="Henningsen E."/>
            <person name="Hirsch C.D."/>
            <person name="Visser B."/>
            <person name="Pretorius Z.A."/>
            <person name="Steffenson B.J."/>
            <person name="Schwessinger B."/>
            <person name="Dodds P.N."/>
            <person name="Figueroa M."/>
        </authorList>
    </citation>
    <scope>NUCLEOTIDE SEQUENCE [LARGE SCALE GENOMIC DNA]</scope>
    <source>
        <strain evidence="2">21-0</strain>
        <strain evidence="3 5">Ug99</strain>
    </source>
</reference>
<feature type="chain" id="PRO_5036366323" evidence="1">
    <location>
        <begin position="20"/>
        <end position="99"/>
    </location>
</feature>